<keyword evidence="2" id="KW-0862">Zinc</keyword>
<comment type="caution">
    <text evidence="5">The sequence shown here is derived from an EMBL/GenBank/DDBJ whole genome shotgun (WGS) entry which is preliminary data.</text>
</comment>
<dbReference type="InterPro" id="IPR020843">
    <property type="entry name" value="ER"/>
</dbReference>
<dbReference type="Gene3D" id="3.40.50.720">
    <property type="entry name" value="NAD(P)-binding Rossmann-like Domain"/>
    <property type="match status" value="1"/>
</dbReference>
<evidence type="ECO:0000256" key="2">
    <source>
        <dbReference type="ARBA" id="ARBA00022833"/>
    </source>
</evidence>
<protein>
    <submittedName>
        <fullName evidence="5">Galactitol-1-phosphate 5-dehydrogenase</fullName>
    </submittedName>
</protein>
<dbReference type="SUPFAM" id="SSF50129">
    <property type="entry name" value="GroES-like"/>
    <property type="match status" value="1"/>
</dbReference>
<evidence type="ECO:0000259" key="4">
    <source>
        <dbReference type="SMART" id="SM00829"/>
    </source>
</evidence>
<dbReference type="SMART" id="SM00829">
    <property type="entry name" value="PKS_ER"/>
    <property type="match status" value="1"/>
</dbReference>
<name>A0A1W9HX85_9HYPH</name>
<dbReference type="InterPro" id="IPR036291">
    <property type="entry name" value="NAD(P)-bd_dom_sf"/>
</dbReference>
<dbReference type="SUPFAM" id="SSF51735">
    <property type="entry name" value="NAD(P)-binding Rossmann-fold domains"/>
    <property type="match status" value="1"/>
</dbReference>
<dbReference type="Proteomes" id="UP000192872">
    <property type="component" value="Unassembled WGS sequence"/>
</dbReference>
<dbReference type="Pfam" id="PF00107">
    <property type="entry name" value="ADH_zinc_N"/>
    <property type="match status" value="1"/>
</dbReference>
<dbReference type="GO" id="GO:0016491">
    <property type="term" value="F:oxidoreductase activity"/>
    <property type="evidence" value="ECO:0007669"/>
    <property type="project" value="UniProtKB-KW"/>
</dbReference>
<gene>
    <name evidence="5" type="ORF">A4S15_09530</name>
</gene>
<proteinExistence type="predicted"/>
<dbReference type="InterPro" id="IPR013149">
    <property type="entry name" value="ADH-like_C"/>
</dbReference>
<dbReference type="PANTHER" id="PTHR43401:SF2">
    <property type="entry name" value="L-THREONINE 3-DEHYDROGENASE"/>
    <property type="match status" value="1"/>
</dbReference>
<organism evidence="5 6">
    <name type="scientific">Candidatus Raskinella chloraquaticus</name>
    <dbReference type="NCBI Taxonomy" id="1951219"/>
    <lineage>
        <taxon>Bacteria</taxon>
        <taxon>Pseudomonadati</taxon>
        <taxon>Pseudomonadota</taxon>
        <taxon>Alphaproteobacteria</taxon>
        <taxon>Hyphomicrobiales</taxon>
        <taxon>Phreatobacteraceae</taxon>
        <taxon>Candidatus Raskinella</taxon>
    </lineage>
</organism>
<evidence type="ECO:0000313" key="5">
    <source>
        <dbReference type="EMBL" id="OQW52056.1"/>
    </source>
</evidence>
<evidence type="ECO:0000256" key="3">
    <source>
        <dbReference type="ARBA" id="ARBA00023002"/>
    </source>
</evidence>
<keyword evidence="3" id="KW-0560">Oxidoreductase</keyword>
<dbReference type="STRING" id="1827387.A4S15_09530"/>
<dbReference type="RefSeq" id="WP_376799733.1">
    <property type="nucleotide sequence ID" value="NZ_DBNB01000033.1"/>
</dbReference>
<feature type="domain" description="Enoyl reductase (ER)" evidence="4">
    <location>
        <begin position="8"/>
        <end position="329"/>
    </location>
</feature>
<dbReference type="PANTHER" id="PTHR43401">
    <property type="entry name" value="L-THREONINE 3-DEHYDROGENASE"/>
    <property type="match status" value="1"/>
</dbReference>
<accession>A0A1W9HX85</accession>
<dbReference type="InterPro" id="IPR011032">
    <property type="entry name" value="GroES-like_sf"/>
</dbReference>
<dbReference type="Gene3D" id="3.90.180.10">
    <property type="entry name" value="Medium-chain alcohol dehydrogenases, catalytic domain"/>
    <property type="match status" value="1"/>
</dbReference>
<sequence>MKALVYTGPNSLVYREEPDPVAEPGELVVRVEAVGICGSDMHAYHGHDSRRPAPLILGHEAAGRIVGGARDGERVTINPLVVDPSCPYAIEGRWHLSPTRQIISMPPRSGAFAELVRIPERNVVAIPDHMPISHAALAEPVAVAWHAVRLGAERVHQPLAACRVVILGGGAIGLASAIVARHFGARDVRIAEPNVLRQMAIADQEGFDVYAPGTLGEPQANSIDLVIDAVGASATRACACAMVRPGGVIVHAGLLPGLDGLDVRKITLQEVTVTGTYCYTPIDFHQTVDALAAGALGALKWFSECPLEDGAKAFRDIDEGTSGASKLVLLC</sequence>
<dbReference type="AlphaFoldDB" id="A0A1W9HX85"/>
<evidence type="ECO:0000313" key="6">
    <source>
        <dbReference type="Proteomes" id="UP000192872"/>
    </source>
</evidence>
<dbReference type="InterPro" id="IPR013154">
    <property type="entry name" value="ADH-like_N"/>
</dbReference>
<dbReference type="Pfam" id="PF08240">
    <property type="entry name" value="ADH_N"/>
    <property type="match status" value="1"/>
</dbReference>
<dbReference type="InterPro" id="IPR050129">
    <property type="entry name" value="Zn_alcohol_dh"/>
</dbReference>
<evidence type="ECO:0000256" key="1">
    <source>
        <dbReference type="ARBA" id="ARBA00022723"/>
    </source>
</evidence>
<dbReference type="EMBL" id="LWDL01000016">
    <property type="protein sequence ID" value="OQW52056.1"/>
    <property type="molecule type" value="Genomic_DNA"/>
</dbReference>
<reference evidence="5 6" key="1">
    <citation type="journal article" date="2017" name="Water Res.">
        <title>Comammox in drinking water systems.</title>
        <authorList>
            <person name="Wang Y."/>
            <person name="Ma L."/>
            <person name="Mao Y."/>
            <person name="Jiang X."/>
            <person name="Xia Y."/>
            <person name="Yu K."/>
            <person name="Li B."/>
            <person name="Zhang T."/>
        </authorList>
    </citation>
    <scope>NUCLEOTIDE SEQUENCE [LARGE SCALE GENOMIC DNA]</scope>
    <source>
        <strain evidence="5">SG_bin8</strain>
    </source>
</reference>
<dbReference type="GO" id="GO:0046872">
    <property type="term" value="F:metal ion binding"/>
    <property type="evidence" value="ECO:0007669"/>
    <property type="project" value="UniProtKB-KW"/>
</dbReference>
<keyword evidence="1" id="KW-0479">Metal-binding</keyword>